<keyword evidence="2" id="KW-1185">Reference proteome</keyword>
<comment type="caution">
    <text evidence="1">The sequence shown here is derived from an EMBL/GenBank/DDBJ whole genome shotgun (WGS) entry which is preliminary data.</text>
</comment>
<dbReference type="SMART" id="SM00671">
    <property type="entry name" value="SEL1"/>
    <property type="match status" value="2"/>
</dbReference>
<dbReference type="RefSeq" id="WP_217066905.1">
    <property type="nucleotide sequence ID" value="NZ_JAHQCS010000107.1"/>
</dbReference>
<evidence type="ECO:0000313" key="1">
    <source>
        <dbReference type="EMBL" id="MBU9712732.1"/>
    </source>
</evidence>
<accession>A0ABS6JIQ6</accession>
<dbReference type="EMBL" id="JAHQCS010000107">
    <property type="protein sequence ID" value="MBU9712732.1"/>
    <property type="molecule type" value="Genomic_DNA"/>
</dbReference>
<proteinExistence type="predicted"/>
<organism evidence="1 2">
    <name type="scientific">Evansella tamaricis</name>
    <dbReference type="NCBI Taxonomy" id="2069301"/>
    <lineage>
        <taxon>Bacteria</taxon>
        <taxon>Bacillati</taxon>
        <taxon>Bacillota</taxon>
        <taxon>Bacilli</taxon>
        <taxon>Bacillales</taxon>
        <taxon>Bacillaceae</taxon>
        <taxon>Evansella</taxon>
    </lineage>
</organism>
<reference evidence="1 2" key="1">
    <citation type="submission" date="2021-06" db="EMBL/GenBank/DDBJ databases">
        <title>Bacillus sp. RD4P76, an endophyte from a halophyte.</title>
        <authorList>
            <person name="Sun J.-Q."/>
        </authorList>
    </citation>
    <scope>NUCLEOTIDE SEQUENCE [LARGE SCALE GENOMIC DNA]</scope>
    <source>
        <strain evidence="1 2">CGMCC 1.15917</strain>
    </source>
</reference>
<name>A0ABS6JIQ6_9BACI</name>
<sequence length="405" mass="45587">MNGNSGYIYVMLNLAMEGKVMVGRVKDDPAMTLDGSQAPTDKDTQRILVYREFFAENIDLLEIELNNWLKDNDKDNSNGYFQVEPYQIIDKIQQLHTSFFPERKDGLVFPPNGGSDIPMDAFVLFDQACDYYYGRGSIGKDYREARRLLEEAHGLGVLAASIYLGRMFEYGEGVEPDVVKALQYYESAVAGGSNVGCAKIACLYWRDTVVKDLELGKQWWDRYFTSLDHHVITKDDYSNFNFYITLANENQLEIGYRDTLAIYKNQMIKLLEIRWDVCNEQHSGNIPFREYMLDIIQKEIAFVQSLEAKDLPGVSEDFAITSDFLNISNMGIILLANVERGEFAAGNTIKINAPGGISVDGKIKKIEKFGKFSEMASAGESVGFLVDGSQEELMFVKTGASIVTG</sequence>
<protein>
    <submittedName>
        <fullName evidence="1">SEL1-like repeat protein</fullName>
    </submittedName>
</protein>
<evidence type="ECO:0000313" key="2">
    <source>
        <dbReference type="Proteomes" id="UP000784880"/>
    </source>
</evidence>
<dbReference type="InterPro" id="IPR006597">
    <property type="entry name" value="Sel1-like"/>
</dbReference>
<dbReference type="Pfam" id="PF08238">
    <property type="entry name" value="Sel1"/>
    <property type="match status" value="2"/>
</dbReference>
<dbReference type="Proteomes" id="UP000784880">
    <property type="component" value="Unassembled WGS sequence"/>
</dbReference>
<gene>
    <name evidence="1" type="ORF">KS419_13355</name>
</gene>